<dbReference type="Proteomes" id="UP000605427">
    <property type="component" value="Unassembled WGS sequence"/>
</dbReference>
<accession>A0ABQ2A597</accession>
<dbReference type="SFLD" id="SFLDG01129">
    <property type="entry name" value="C1.5:_HAD__Beta-PGM__Phosphata"/>
    <property type="match status" value="1"/>
</dbReference>
<dbReference type="Pfam" id="PF13419">
    <property type="entry name" value="HAD_2"/>
    <property type="match status" value="1"/>
</dbReference>
<dbReference type="InterPro" id="IPR006439">
    <property type="entry name" value="HAD-SF_hydro_IA"/>
</dbReference>
<evidence type="ECO:0000313" key="2">
    <source>
        <dbReference type="Proteomes" id="UP000605427"/>
    </source>
</evidence>
<dbReference type="EMBL" id="BMDD01000005">
    <property type="protein sequence ID" value="GGH85200.1"/>
    <property type="molecule type" value="Genomic_DNA"/>
</dbReference>
<reference evidence="2" key="1">
    <citation type="journal article" date="2019" name="Int. J. Syst. Evol. Microbiol.">
        <title>The Global Catalogue of Microorganisms (GCM) 10K type strain sequencing project: providing services to taxonomists for standard genome sequencing and annotation.</title>
        <authorList>
            <consortium name="The Broad Institute Genomics Platform"/>
            <consortium name="The Broad Institute Genome Sequencing Center for Infectious Disease"/>
            <person name="Wu L."/>
            <person name="Ma J."/>
        </authorList>
    </citation>
    <scope>NUCLEOTIDE SEQUENCE [LARGE SCALE GENOMIC DNA]</scope>
    <source>
        <strain evidence="2">CCM 8702</strain>
    </source>
</reference>
<dbReference type="InterPro" id="IPR050155">
    <property type="entry name" value="HAD-like_hydrolase_sf"/>
</dbReference>
<dbReference type="Gene3D" id="3.40.50.1000">
    <property type="entry name" value="HAD superfamily/HAD-like"/>
    <property type="match status" value="1"/>
</dbReference>
<sequence length="233" mass="25725">MTQTQSKENRTTFDAAQIKVIAFDLDGTLIDTSQAMLDVNHEVFSEAIDNGDAKKQPTKEEIYSTFGMIGDEAWNTLASEIPDGRSDHYKERHNELLRDKMDTQSYVLPGVPELLKSLADRYDLATASNCGEAYLARVLAKDGLKELITYPFCAGSVDAEQKSDVLRELLRQSGLDTSQVLMVGDRKSDVDAAKEAGIPVVGVRSEFGDADELQTADVVIDKIGDLKKLFEKQ</sequence>
<dbReference type="InterPro" id="IPR023198">
    <property type="entry name" value="PGP-like_dom2"/>
</dbReference>
<comment type="caution">
    <text evidence="1">The sequence shown here is derived from an EMBL/GenBank/DDBJ whole genome shotgun (WGS) entry which is preliminary data.</text>
</comment>
<gene>
    <name evidence="1" type="ORF">GCM10007362_42070</name>
</gene>
<dbReference type="InterPro" id="IPR036412">
    <property type="entry name" value="HAD-like_sf"/>
</dbReference>
<dbReference type="PANTHER" id="PTHR43434:SF1">
    <property type="entry name" value="PHOSPHOGLYCOLATE PHOSPHATASE"/>
    <property type="match status" value="1"/>
</dbReference>
<dbReference type="SUPFAM" id="SSF56784">
    <property type="entry name" value="HAD-like"/>
    <property type="match status" value="1"/>
</dbReference>
<proteinExistence type="predicted"/>
<protein>
    <submittedName>
        <fullName evidence="1">Phosphoglycolate phosphatase</fullName>
    </submittedName>
</protein>
<dbReference type="RefSeq" id="WP_172241883.1">
    <property type="nucleotide sequence ID" value="NZ_BMDD01000005.1"/>
</dbReference>
<dbReference type="InterPro" id="IPR023214">
    <property type="entry name" value="HAD_sf"/>
</dbReference>
<keyword evidence="2" id="KW-1185">Reference proteome</keyword>
<evidence type="ECO:0000313" key="1">
    <source>
        <dbReference type="EMBL" id="GGH85200.1"/>
    </source>
</evidence>
<dbReference type="InterPro" id="IPR041492">
    <property type="entry name" value="HAD_2"/>
</dbReference>
<dbReference type="SFLD" id="SFLDS00003">
    <property type="entry name" value="Haloacid_Dehalogenase"/>
    <property type="match status" value="1"/>
</dbReference>
<organism evidence="1 2">
    <name type="scientific">Saccharibacillus endophyticus</name>
    <dbReference type="NCBI Taxonomy" id="2060666"/>
    <lineage>
        <taxon>Bacteria</taxon>
        <taxon>Bacillati</taxon>
        <taxon>Bacillota</taxon>
        <taxon>Bacilli</taxon>
        <taxon>Bacillales</taxon>
        <taxon>Paenibacillaceae</taxon>
        <taxon>Saccharibacillus</taxon>
    </lineage>
</organism>
<name>A0ABQ2A597_9BACL</name>
<dbReference type="NCBIfam" id="TIGR01549">
    <property type="entry name" value="HAD-SF-IA-v1"/>
    <property type="match status" value="1"/>
</dbReference>
<dbReference type="Gene3D" id="1.10.150.240">
    <property type="entry name" value="Putative phosphatase, domain 2"/>
    <property type="match status" value="1"/>
</dbReference>
<dbReference type="PANTHER" id="PTHR43434">
    <property type="entry name" value="PHOSPHOGLYCOLATE PHOSPHATASE"/>
    <property type="match status" value="1"/>
</dbReference>